<dbReference type="InterPro" id="IPR027417">
    <property type="entry name" value="P-loop_NTPase"/>
</dbReference>
<evidence type="ECO:0000259" key="4">
    <source>
        <dbReference type="PROSITE" id="PS50893"/>
    </source>
</evidence>
<dbReference type="InterPro" id="IPR003439">
    <property type="entry name" value="ABC_transporter-like_ATP-bd"/>
</dbReference>
<dbReference type="CDD" id="cd03230">
    <property type="entry name" value="ABC_DR_subfamily_A"/>
    <property type="match status" value="1"/>
</dbReference>
<proteinExistence type="predicted"/>
<evidence type="ECO:0000313" key="5">
    <source>
        <dbReference type="EMBL" id="MBI3539392.1"/>
    </source>
</evidence>
<evidence type="ECO:0000256" key="2">
    <source>
        <dbReference type="ARBA" id="ARBA00022741"/>
    </source>
</evidence>
<feature type="domain" description="ABC transporter" evidence="4">
    <location>
        <begin position="3"/>
        <end position="176"/>
    </location>
</feature>
<dbReference type="Pfam" id="PF00005">
    <property type="entry name" value="ABC_tran"/>
    <property type="match status" value="1"/>
</dbReference>
<protein>
    <submittedName>
        <fullName evidence="5">ABC transporter ATP-binding protein</fullName>
    </submittedName>
</protein>
<dbReference type="GO" id="GO:0016887">
    <property type="term" value="F:ATP hydrolysis activity"/>
    <property type="evidence" value="ECO:0007669"/>
    <property type="project" value="InterPro"/>
</dbReference>
<keyword evidence="3 5" id="KW-0067">ATP-binding</keyword>
<keyword evidence="1" id="KW-0813">Transport</keyword>
<accession>A0A9D6QII0</accession>
<evidence type="ECO:0000256" key="3">
    <source>
        <dbReference type="ARBA" id="ARBA00022840"/>
    </source>
</evidence>
<comment type="caution">
    <text evidence="5">The sequence shown here is derived from an EMBL/GenBank/DDBJ whole genome shotgun (WGS) entry which is preliminary data.</text>
</comment>
<dbReference type="EMBL" id="JACQAY010000118">
    <property type="protein sequence ID" value="MBI3539392.1"/>
    <property type="molecule type" value="Genomic_DNA"/>
</dbReference>
<dbReference type="PROSITE" id="PS50893">
    <property type="entry name" value="ABC_TRANSPORTER_2"/>
    <property type="match status" value="1"/>
</dbReference>
<evidence type="ECO:0000256" key="1">
    <source>
        <dbReference type="ARBA" id="ARBA00022448"/>
    </source>
</evidence>
<dbReference type="Proteomes" id="UP000807850">
    <property type="component" value="Unassembled WGS sequence"/>
</dbReference>
<dbReference type="Gene3D" id="3.40.50.300">
    <property type="entry name" value="P-loop containing nucleotide triphosphate hydrolases"/>
    <property type="match status" value="1"/>
</dbReference>
<sequence>MTLRVADLRRRYGAIVALDGVSLEIRRGEVLGLLGANGAGKSTLLRTVAGLQPPDEGTVTVDGVDLFADPVGARRRLGYAAEEPSFYEELSAEEYLAFVAAVRGLDPEAAKARAAALADALGLAGRTDEPVQQFSHGMRKKLSFIAAVLHRQPVLLCDEALEGFDAGGALAAKREL</sequence>
<dbReference type="InterPro" id="IPR017871">
    <property type="entry name" value="ABC_transporter-like_CS"/>
</dbReference>
<dbReference type="InterPro" id="IPR003593">
    <property type="entry name" value="AAA+_ATPase"/>
</dbReference>
<dbReference type="PROSITE" id="PS00211">
    <property type="entry name" value="ABC_TRANSPORTER_1"/>
    <property type="match status" value="1"/>
</dbReference>
<dbReference type="SUPFAM" id="SSF52540">
    <property type="entry name" value="P-loop containing nucleoside triphosphate hydrolases"/>
    <property type="match status" value="1"/>
</dbReference>
<feature type="non-terminal residue" evidence="5">
    <location>
        <position position="176"/>
    </location>
</feature>
<dbReference type="GO" id="GO:0005524">
    <property type="term" value="F:ATP binding"/>
    <property type="evidence" value="ECO:0007669"/>
    <property type="project" value="UniProtKB-KW"/>
</dbReference>
<name>A0A9D6QII0_UNCEI</name>
<keyword evidence="2" id="KW-0547">Nucleotide-binding</keyword>
<dbReference type="PANTHER" id="PTHR42939">
    <property type="entry name" value="ABC TRANSPORTER ATP-BINDING PROTEIN ALBC-RELATED"/>
    <property type="match status" value="1"/>
</dbReference>
<dbReference type="InterPro" id="IPR051782">
    <property type="entry name" value="ABC_Transporter_VariousFunc"/>
</dbReference>
<dbReference type="AlphaFoldDB" id="A0A9D6QII0"/>
<dbReference type="SMART" id="SM00382">
    <property type="entry name" value="AAA"/>
    <property type="match status" value="1"/>
</dbReference>
<dbReference type="PANTHER" id="PTHR42939:SF1">
    <property type="entry name" value="ABC TRANSPORTER ATP-BINDING PROTEIN ALBC-RELATED"/>
    <property type="match status" value="1"/>
</dbReference>
<reference evidence="5" key="1">
    <citation type="submission" date="2020-07" db="EMBL/GenBank/DDBJ databases">
        <title>Huge and variable diversity of episymbiotic CPR bacteria and DPANN archaea in groundwater ecosystems.</title>
        <authorList>
            <person name="He C.Y."/>
            <person name="Keren R."/>
            <person name="Whittaker M."/>
            <person name="Farag I.F."/>
            <person name="Doudna J."/>
            <person name="Cate J.H.D."/>
            <person name="Banfield J.F."/>
        </authorList>
    </citation>
    <scope>NUCLEOTIDE SEQUENCE</scope>
    <source>
        <strain evidence="5">NC_groundwater_928_Pr1_S-0.2um_72_17</strain>
    </source>
</reference>
<evidence type="ECO:0000313" key="6">
    <source>
        <dbReference type="Proteomes" id="UP000807850"/>
    </source>
</evidence>
<gene>
    <name evidence="5" type="ORF">HY076_03865</name>
</gene>
<organism evidence="5 6">
    <name type="scientific">Eiseniibacteriota bacterium</name>
    <dbReference type="NCBI Taxonomy" id="2212470"/>
    <lineage>
        <taxon>Bacteria</taxon>
        <taxon>Candidatus Eiseniibacteriota</taxon>
    </lineage>
</organism>